<dbReference type="EMBL" id="LKTR01000014">
    <property type="protein sequence ID" value="PKD19533.1"/>
    <property type="molecule type" value="Genomic_DNA"/>
</dbReference>
<reference evidence="3 5" key="1">
    <citation type="submission" date="2015-10" db="EMBL/GenBank/DDBJ databases">
        <title>Draft genome sequence of Salegentibacter salinarum KCTC 12975.</title>
        <authorList>
            <person name="Lin W."/>
            <person name="Zheng Q."/>
        </authorList>
    </citation>
    <scope>NUCLEOTIDE SEQUENCE [LARGE SCALE GENOMIC DNA]</scope>
    <source>
        <strain evidence="3 5">KCTC 12974</strain>
    </source>
</reference>
<organism evidence="3 5">
    <name type="scientific">Salegentibacter salarius</name>
    <dbReference type="NCBI Taxonomy" id="435906"/>
    <lineage>
        <taxon>Bacteria</taxon>
        <taxon>Pseudomonadati</taxon>
        <taxon>Bacteroidota</taxon>
        <taxon>Flavobacteriia</taxon>
        <taxon>Flavobacteriales</taxon>
        <taxon>Flavobacteriaceae</taxon>
        <taxon>Salegentibacter</taxon>
    </lineage>
</organism>
<keyword evidence="4" id="KW-1185">Reference proteome</keyword>
<dbReference type="Proteomes" id="UP000232533">
    <property type="component" value="Unassembled WGS sequence"/>
</dbReference>
<dbReference type="EMBL" id="MJBR01000010">
    <property type="protein sequence ID" value="OEY73201.1"/>
    <property type="molecule type" value="Genomic_DNA"/>
</dbReference>
<dbReference type="AlphaFoldDB" id="A0A2N0TXR0"/>
<evidence type="ECO:0000313" key="4">
    <source>
        <dbReference type="Proteomes" id="UP000176009"/>
    </source>
</evidence>
<sequence length="222" mass="26075">MKIHKLQIYSDNLKEQLRFYRDTLNLKITDNSDDYFEVETGYSTLRCQQKENATAYHIAFHIPDNQHKEALEWVKERVPVLRGNGQEIVDFMAWSAKSLYFYDKDKNIIEFISRESFSKPGSALFSEKSILGISEVGLVTENITEKFNFLNANFELEKYDGDFEHFCAIGDDEGLLITINQKLKDWFPTDDKAFKSEFKIEFSHQEKQHSLIFEDDQLKAQQ</sequence>
<dbReference type="InterPro" id="IPR004360">
    <property type="entry name" value="Glyas_Fos-R_dOase_dom"/>
</dbReference>
<name>A0A2N0TXR0_9FLAO</name>
<proteinExistence type="predicted"/>
<gene>
    <name evidence="3" type="ORF">APR40_10640</name>
    <name evidence="2" type="ORF">BHS39_10660</name>
</gene>
<dbReference type="Gene3D" id="3.10.180.10">
    <property type="entry name" value="2,3-Dihydroxybiphenyl 1,2-Dioxygenase, domain 1"/>
    <property type="match status" value="1"/>
</dbReference>
<evidence type="ECO:0000313" key="2">
    <source>
        <dbReference type="EMBL" id="OEY73201.1"/>
    </source>
</evidence>
<dbReference type="RefSeq" id="WP_070053625.1">
    <property type="nucleotide sequence ID" value="NZ_FVZF01000018.1"/>
</dbReference>
<comment type="caution">
    <text evidence="3">The sequence shown here is derived from an EMBL/GenBank/DDBJ whole genome shotgun (WGS) entry which is preliminary data.</text>
</comment>
<evidence type="ECO:0000313" key="3">
    <source>
        <dbReference type="EMBL" id="PKD19533.1"/>
    </source>
</evidence>
<accession>A0A2N0TXR0</accession>
<dbReference type="SUPFAM" id="SSF54593">
    <property type="entry name" value="Glyoxalase/Bleomycin resistance protein/Dihydroxybiphenyl dioxygenase"/>
    <property type="match status" value="1"/>
</dbReference>
<dbReference type="Proteomes" id="UP000176009">
    <property type="component" value="Unassembled WGS sequence"/>
</dbReference>
<evidence type="ECO:0000259" key="1">
    <source>
        <dbReference type="PROSITE" id="PS51819"/>
    </source>
</evidence>
<dbReference type="PROSITE" id="PS51819">
    <property type="entry name" value="VOC"/>
    <property type="match status" value="1"/>
</dbReference>
<dbReference type="InterPro" id="IPR037523">
    <property type="entry name" value="VOC_core"/>
</dbReference>
<dbReference type="OrthoDB" id="2703022at2"/>
<reference evidence="2 4" key="2">
    <citation type="submission" date="2016-09" db="EMBL/GenBank/DDBJ databases">
        <title>Genome Sequence of Salegentibacter salarius,Isolated from a Marine Solar Saltern of the Yellow Sea in South Korea.</title>
        <authorList>
            <person name="Zheng Q."/>
            <person name="Liu Y."/>
        </authorList>
    </citation>
    <scope>NUCLEOTIDE SEQUENCE [LARGE SCALE GENOMIC DNA]</scope>
    <source>
        <strain evidence="2 4">KCTC 12974</strain>
    </source>
</reference>
<feature type="domain" description="VOC" evidence="1">
    <location>
        <begin position="2"/>
        <end position="114"/>
    </location>
</feature>
<dbReference type="Pfam" id="PF00903">
    <property type="entry name" value="Glyoxalase"/>
    <property type="match status" value="1"/>
</dbReference>
<evidence type="ECO:0000313" key="5">
    <source>
        <dbReference type="Proteomes" id="UP000232533"/>
    </source>
</evidence>
<protein>
    <submittedName>
        <fullName evidence="3">Glyoxalase</fullName>
    </submittedName>
</protein>
<dbReference type="InterPro" id="IPR029068">
    <property type="entry name" value="Glyas_Bleomycin-R_OHBP_Dase"/>
</dbReference>